<dbReference type="GO" id="GO:0005778">
    <property type="term" value="C:peroxisomal membrane"/>
    <property type="evidence" value="ECO:0007669"/>
    <property type="project" value="UniProtKB-SubCell"/>
</dbReference>
<keyword evidence="2" id="KW-0472">Membrane</keyword>
<dbReference type="PANTHER" id="PTHR12652:SF19">
    <property type="entry name" value="PEROXISOMAL BIOGENESIS FACTOR 11"/>
    <property type="match status" value="1"/>
</dbReference>
<name>A0A507DUK5_9FUNG</name>
<feature type="region of interest" description="Disordered" evidence="5">
    <location>
        <begin position="153"/>
        <end position="191"/>
    </location>
</feature>
<evidence type="ECO:0000313" key="7">
    <source>
        <dbReference type="Proteomes" id="UP000318582"/>
    </source>
</evidence>
<keyword evidence="1" id="KW-0962">Peroxisome biogenesis</keyword>
<evidence type="ECO:0000256" key="4">
    <source>
        <dbReference type="ARBA" id="ARBA00046271"/>
    </source>
</evidence>
<organism evidence="6 7">
    <name type="scientific">Powellomyces hirtus</name>
    <dbReference type="NCBI Taxonomy" id="109895"/>
    <lineage>
        <taxon>Eukaryota</taxon>
        <taxon>Fungi</taxon>
        <taxon>Fungi incertae sedis</taxon>
        <taxon>Chytridiomycota</taxon>
        <taxon>Chytridiomycota incertae sedis</taxon>
        <taxon>Chytridiomycetes</taxon>
        <taxon>Spizellomycetales</taxon>
        <taxon>Powellomycetaceae</taxon>
        <taxon>Powellomyces</taxon>
    </lineage>
</organism>
<proteinExistence type="predicted"/>
<dbReference type="GO" id="GO:0016559">
    <property type="term" value="P:peroxisome fission"/>
    <property type="evidence" value="ECO:0007669"/>
    <property type="project" value="InterPro"/>
</dbReference>
<sequence length="455" mass="48335">MTTTNPSSPLPTGFPSSQTAPRRPSLRALSRSSDTINTLGTATSSSRTNSGTLYHPTTNPSLFLGIRSGSYAGSNSSNNSLHRAAGAAGSYYSAQSTPSASRLGSPRGSIVERMTAKSGESRDGAVSTAVAAASLVVHADLVRRLNGKATLQKDASLASPTPSTTSTATPSPPSIPTTSSKQPSLSRTPTPFARLAPTLLTKILILRRVLLLTDGRDKIMKCLQYALKSAMWAQLITHATHPRLHAHTASTVSHFSTARKIMRLLYWLNSLNDLVDLVNNPASQPPKAAASPTDVLRYRLALVNAVVGIVNGWADDLVVAGKLGIIDKPLYNRATVVADQLWLVSIFIDLHENIQAGFALRRKLAAACNAASTPSDPAAVADTAAAAAAAKTHRDLTARHRTHILSLIKLLADFTFCSIDVFRLAERRGISDGWQAISGLASALLGTYKVWVKHR</sequence>
<evidence type="ECO:0000313" key="6">
    <source>
        <dbReference type="EMBL" id="TPX55434.1"/>
    </source>
</evidence>
<keyword evidence="7" id="KW-1185">Reference proteome</keyword>
<feature type="compositionally biased region" description="Polar residues" evidence="5">
    <location>
        <begin position="34"/>
        <end position="58"/>
    </location>
</feature>
<dbReference type="Pfam" id="PF05648">
    <property type="entry name" value="PEX11"/>
    <property type="match status" value="1"/>
</dbReference>
<feature type="region of interest" description="Disordered" evidence="5">
    <location>
        <begin position="1"/>
        <end position="58"/>
    </location>
</feature>
<gene>
    <name evidence="6" type="ORF">PhCBS80983_g05314</name>
</gene>
<evidence type="ECO:0000256" key="1">
    <source>
        <dbReference type="ARBA" id="ARBA00022593"/>
    </source>
</evidence>
<comment type="caution">
    <text evidence="6">The sequence shown here is derived from an EMBL/GenBank/DDBJ whole genome shotgun (WGS) entry which is preliminary data.</text>
</comment>
<dbReference type="Proteomes" id="UP000318582">
    <property type="component" value="Unassembled WGS sequence"/>
</dbReference>
<dbReference type="InterPro" id="IPR008733">
    <property type="entry name" value="PEX11"/>
</dbReference>
<accession>A0A507DUK5</accession>
<evidence type="ECO:0000256" key="5">
    <source>
        <dbReference type="SAM" id="MobiDB-lite"/>
    </source>
</evidence>
<dbReference type="PANTHER" id="PTHR12652">
    <property type="entry name" value="PEROXISOMAL BIOGENESIS FACTOR 11"/>
    <property type="match status" value="1"/>
</dbReference>
<dbReference type="EMBL" id="QEAQ01000110">
    <property type="protein sequence ID" value="TPX55434.1"/>
    <property type="molecule type" value="Genomic_DNA"/>
</dbReference>
<feature type="compositionally biased region" description="Low complexity" evidence="5">
    <location>
        <begin position="20"/>
        <end position="33"/>
    </location>
</feature>
<reference evidence="6 7" key="1">
    <citation type="journal article" date="2019" name="Sci. Rep.">
        <title>Comparative genomics of chytrid fungi reveal insights into the obligate biotrophic and pathogenic lifestyle of Synchytrium endobioticum.</title>
        <authorList>
            <person name="van de Vossenberg B.T.L.H."/>
            <person name="Warris S."/>
            <person name="Nguyen H.D.T."/>
            <person name="van Gent-Pelzer M.P.E."/>
            <person name="Joly D.L."/>
            <person name="van de Geest H.C."/>
            <person name="Bonants P.J.M."/>
            <person name="Smith D.S."/>
            <person name="Levesque C.A."/>
            <person name="van der Lee T.A.J."/>
        </authorList>
    </citation>
    <scope>NUCLEOTIDE SEQUENCE [LARGE SCALE GENOMIC DNA]</scope>
    <source>
        <strain evidence="6 7">CBS 809.83</strain>
    </source>
</reference>
<comment type="subcellular location">
    <subcellularLocation>
        <location evidence="4">Peroxisome membrane</location>
    </subcellularLocation>
</comment>
<keyword evidence="3" id="KW-0576">Peroxisome</keyword>
<evidence type="ECO:0000256" key="3">
    <source>
        <dbReference type="ARBA" id="ARBA00023140"/>
    </source>
</evidence>
<feature type="compositionally biased region" description="Low complexity" evidence="5">
    <location>
        <begin position="155"/>
        <end position="169"/>
    </location>
</feature>
<evidence type="ECO:0000256" key="2">
    <source>
        <dbReference type="ARBA" id="ARBA00023136"/>
    </source>
</evidence>
<protein>
    <submittedName>
        <fullName evidence="6">Uncharacterized protein</fullName>
    </submittedName>
</protein>
<dbReference type="AlphaFoldDB" id="A0A507DUK5"/>
<dbReference type="STRING" id="109895.A0A507DUK5"/>